<keyword evidence="2" id="KW-0813">Transport</keyword>
<evidence type="ECO:0000256" key="4">
    <source>
        <dbReference type="ARBA" id="ARBA00022927"/>
    </source>
</evidence>
<keyword evidence="8" id="KW-1185">Reference proteome</keyword>
<dbReference type="GO" id="GO:0006890">
    <property type="term" value="P:retrograde vesicle-mediated transport, Golgi to endoplasmic reticulum"/>
    <property type="evidence" value="ECO:0007669"/>
    <property type="project" value="InterPro"/>
</dbReference>
<evidence type="ECO:0000256" key="3">
    <source>
        <dbReference type="ARBA" id="ARBA00022824"/>
    </source>
</evidence>
<feature type="region of interest" description="Disordered" evidence="5">
    <location>
        <begin position="943"/>
        <end position="990"/>
    </location>
</feature>
<evidence type="ECO:0000259" key="6">
    <source>
        <dbReference type="Pfam" id="PF08314"/>
    </source>
</evidence>
<dbReference type="OrthoDB" id="3434013at2759"/>
<feature type="region of interest" description="Disordered" evidence="5">
    <location>
        <begin position="895"/>
        <end position="915"/>
    </location>
</feature>
<accession>A0A384JU95</accession>
<organism evidence="7 8">
    <name type="scientific">Botryotinia fuckeliana (strain B05.10)</name>
    <name type="common">Noble rot fungus</name>
    <name type="synonym">Botrytis cinerea</name>
    <dbReference type="NCBI Taxonomy" id="332648"/>
    <lineage>
        <taxon>Eukaryota</taxon>
        <taxon>Fungi</taxon>
        <taxon>Dikarya</taxon>
        <taxon>Ascomycota</taxon>
        <taxon>Pezizomycotina</taxon>
        <taxon>Leotiomycetes</taxon>
        <taxon>Helotiales</taxon>
        <taxon>Sclerotiniaceae</taxon>
        <taxon>Botrytis</taxon>
    </lineage>
</organism>
<evidence type="ECO:0000313" key="8">
    <source>
        <dbReference type="Proteomes" id="UP000001798"/>
    </source>
</evidence>
<dbReference type="EMBL" id="CP009814">
    <property type="protein sequence ID" value="ATZ54092.1"/>
    <property type="molecule type" value="Genomic_DNA"/>
</dbReference>
<feature type="region of interest" description="Disordered" evidence="5">
    <location>
        <begin position="745"/>
        <end position="764"/>
    </location>
</feature>
<evidence type="ECO:0000256" key="5">
    <source>
        <dbReference type="SAM" id="MobiDB-lite"/>
    </source>
</evidence>
<evidence type="ECO:0000313" key="7">
    <source>
        <dbReference type="EMBL" id="ATZ54092.1"/>
    </source>
</evidence>
<dbReference type="RefSeq" id="XP_001555748.2">
    <property type="nucleotide sequence ID" value="XM_001555698.2"/>
</dbReference>
<sequence length="990" mass="111907">MANQDLEPAMVLWLAVEVATKSDLRLLRILVSRHRNILRNDLVFRILLTHLPESLESSKYVPFIEDLLSGKIIDDSEDTIILDSIKDINPTEVHKRVKKLHLLPLQWKDAPLDILDDHLVMFLIHRALRIDENTGLLSEVPALLAPFLSYSSYLRTWTISTILPLLRLNYEYHLGTQPILTIREFEALDDVNGTKYLLSMTGKDSSTLGEENQSIGRDLRGITGPWLYGDNRWKRRKVQDNSAEQSQAAVSLEKAGIINHKYAGWELVFAWVTAEAGISWKTAVKAIEQWDGPGDVDLGGFEDGTEWLDEEDQRHLEQRYAKAALATAYLIPESSTEALEGVHRILSRILTLLDMDKMPTLEAAAVILTPIPTFEESYLYRKNAKHLRNNHLEDKNTLTNPNESSINLLKALLVSAYLLTREGEGCTVKRAGELALLQDEREQMMAFRGFISSFGQRSGSDDRFWIKMRNELLWLRDWGAEEFEGTIDPSLGRGVFGRIHKEFIEVEAFKLLLVNARYTLARSIYETPAEKPIPEEYLQHAIFTAAENAYDNATNPNKSRGGVKKCDEILNAFPNTIEGHPRAQELRNLVQVTDEIGRYSLVLKQGQPFLPVNLRVNPDPLSILSKILEQNDKSYTQINDFVLMAREMAKAGLTIPIPDGYPTTPDLKLKIAEKRVISMCIDMALAEDDFETAYSYVVTRLKAVGRQAHTRMPELERRNTGCIGQRPPRPIDDWSWRAALQAGKYRKNSQTTRATHLGNTSGNPEIRHLQQRMDCLAQALRLAPRDTLQEVLNAYRRCEEELETMIKEEAEQEEAWDEKADDKNMPGGYAATPARKYSNARTPRRNKNEEAPVSFFDLSKESITRAQTGLSALSMFRGKSQRAETMSENHDVTMQAEVPGPAADLTRSSSGRTSLRKRDQLRNAAVGTLAGGIGWLINAPPVNANVTSSDRGSLHSRNSSDSTSRSHEVPAVEENKQEDEEITWDDEDAW</sequence>
<reference evidence="7 8" key="3">
    <citation type="journal article" date="2017" name="Mol. Plant Pathol.">
        <title>A gapless genome sequence of the fungus Botrytis cinerea.</title>
        <authorList>
            <person name="Van Kan J.A."/>
            <person name="Stassen J.H."/>
            <person name="Mosbach A."/>
            <person name="Van Der Lee T.A."/>
            <person name="Faino L."/>
            <person name="Farmer A.D."/>
            <person name="Papasotiriou D.G."/>
            <person name="Zhou S."/>
            <person name="Seidl M.F."/>
            <person name="Cottam E."/>
            <person name="Edel D."/>
            <person name="Hahn M."/>
            <person name="Schwartz D.C."/>
            <person name="Dietrich R.A."/>
            <person name="Widdison S."/>
            <person name="Scalliet G."/>
        </authorList>
    </citation>
    <scope>NUCLEOTIDE SEQUENCE [LARGE SCALE GENOMIC DNA]</scope>
    <source>
        <strain evidence="7 8">B05.10</strain>
    </source>
</reference>
<keyword evidence="4" id="KW-0653">Protein transport</keyword>
<protein>
    <recommendedName>
        <fullName evidence="6">Sec39 domain-containing protein</fullName>
    </recommendedName>
</protein>
<keyword evidence="3" id="KW-0256">Endoplasmic reticulum</keyword>
<comment type="subcellular location">
    <subcellularLocation>
        <location evidence="1">Endoplasmic reticulum</location>
    </subcellularLocation>
</comment>
<dbReference type="PANTHER" id="PTHR40787:SF3">
    <property type="entry name" value="PROTEIN TRANSPORT PROTEIN SEC39"/>
    <property type="match status" value="1"/>
</dbReference>
<dbReference type="KEGG" id="bfu:BCIN_10g01130"/>
<feature type="domain" description="Sec39" evidence="6">
    <location>
        <begin position="13"/>
        <end position="816"/>
    </location>
</feature>
<dbReference type="GeneID" id="5436316"/>
<evidence type="ECO:0000256" key="1">
    <source>
        <dbReference type="ARBA" id="ARBA00004240"/>
    </source>
</evidence>
<evidence type="ECO:0000256" key="2">
    <source>
        <dbReference type="ARBA" id="ARBA00022448"/>
    </source>
</evidence>
<reference evidence="7 8" key="2">
    <citation type="journal article" date="2012" name="Eukaryot. Cell">
        <title>Genome update of Botrytis cinerea strains B05.10 and T4.</title>
        <authorList>
            <person name="Staats M."/>
            <person name="van Kan J.A."/>
        </authorList>
    </citation>
    <scope>NUCLEOTIDE SEQUENCE [LARGE SCALE GENOMIC DNA]</scope>
    <source>
        <strain evidence="7 8">B05.10</strain>
    </source>
</reference>
<feature type="compositionally biased region" description="Basic and acidic residues" evidence="5">
    <location>
        <begin position="964"/>
        <end position="975"/>
    </location>
</feature>
<feature type="region of interest" description="Disordered" evidence="5">
    <location>
        <begin position="810"/>
        <end position="851"/>
    </location>
</feature>
<feature type="compositionally biased region" description="Polar residues" evidence="5">
    <location>
        <begin position="748"/>
        <end position="763"/>
    </location>
</feature>
<dbReference type="Proteomes" id="UP000001798">
    <property type="component" value="Chromosome 10"/>
</dbReference>
<feature type="compositionally biased region" description="Acidic residues" evidence="5">
    <location>
        <begin position="976"/>
        <end position="990"/>
    </location>
</feature>
<dbReference type="Pfam" id="PF08314">
    <property type="entry name" value="Sec39"/>
    <property type="match status" value="1"/>
</dbReference>
<dbReference type="AlphaFoldDB" id="A0A384JU95"/>
<gene>
    <name evidence="7" type="ORF">BCIN_10g01130</name>
</gene>
<name>A0A384JU95_BOTFB</name>
<dbReference type="InterPro" id="IPR013244">
    <property type="entry name" value="Sec39_domain"/>
</dbReference>
<dbReference type="VEuPathDB" id="FungiDB:Bcin10g01130"/>
<proteinExistence type="predicted"/>
<reference evidence="7 8" key="1">
    <citation type="journal article" date="2011" name="PLoS Genet.">
        <title>Genomic analysis of the necrotrophic fungal pathogens Sclerotinia sclerotiorum and Botrytis cinerea.</title>
        <authorList>
            <person name="Amselem J."/>
            <person name="Cuomo C.A."/>
            <person name="van Kan J.A."/>
            <person name="Viaud M."/>
            <person name="Benito E.P."/>
            <person name="Couloux A."/>
            <person name="Coutinho P.M."/>
            <person name="de Vries R.P."/>
            <person name="Dyer P.S."/>
            <person name="Fillinger S."/>
            <person name="Fournier E."/>
            <person name="Gout L."/>
            <person name="Hahn M."/>
            <person name="Kohn L."/>
            <person name="Lapalu N."/>
            <person name="Plummer K.M."/>
            <person name="Pradier J.M."/>
            <person name="Quevillon E."/>
            <person name="Sharon A."/>
            <person name="Simon A."/>
            <person name="ten Have A."/>
            <person name="Tudzynski B."/>
            <person name="Tudzynski P."/>
            <person name="Wincker P."/>
            <person name="Andrew M."/>
            <person name="Anthouard V."/>
            <person name="Beever R.E."/>
            <person name="Beffa R."/>
            <person name="Benoit I."/>
            <person name="Bouzid O."/>
            <person name="Brault B."/>
            <person name="Chen Z."/>
            <person name="Choquer M."/>
            <person name="Collemare J."/>
            <person name="Cotton P."/>
            <person name="Danchin E.G."/>
            <person name="Da Silva C."/>
            <person name="Gautier A."/>
            <person name="Giraud C."/>
            <person name="Giraud T."/>
            <person name="Gonzalez C."/>
            <person name="Grossetete S."/>
            <person name="Guldener U."/>
            <person name="Henrissat B."/>
            <person name="Howlett B.J."/>
            <person name="Kodira C."/>
            <person name="Kretschmer M."/>
            <person name="Lappartient A."/>
            <person name="Leroch M."/>
            <person name="Levis C."/>
            <person name="Mauceli E."/>
            <person name="Neuveglise C."/>
            <person name="Oeser B."/>
            <person name="Pearson M."/>
            <person name="Poulain J."/>
            <person name="Poussereau N."/>
            <person name="Quesneville H."/>
            <person name="Rascle C."/>
            <person name="Schumacher J."/>
            <person name="Segurens B."/>
            <person name="Sexton A."/>
            <person name="Silva E."/>
            <person name="Sirven C."/>
            <person name="Soanes D.M."/>
            <person name="Talbot N.J."/>
            <person name="Templeton M."/>
            <person name="Yandava C."/>
            <person name="Yarden O."/>
            <person name="Zeng Q."/>
            <person name="Rollins J.A."/>
            <person name="Lebrun M.H."/>
            <person name="Dickman M."/>
        </authorList>
    </citation>
    <scope>NUCLEOTIDE SEQUENCE [LARGE SCALE GENOMIC DNA]</scope>
    <source>
        <strain evidence="7 8">B05.10</strain>
    </source>
</reference>
<dbReference type="GO" id="GO:0005783">
    <property type="term" value="C:endoplasmic reticulum"/>
    <property type="evidence" value="ECO:0007669"/>
    <property type="project" value="UniProtKB-SubCell"/>
</dbReference>
<dbReference type="PANTHER" id="PTHR40787">
    <property type="entry name" value="SECRETED PROTEIN"/>
    <property type="match status" value="1"/>
</dbReference>
<dbReference type="GO" id="GO:0015031">
    <property type="term" value="P:protein transport"/>
    <property type="evidence" value="ECO:0007669"/>
    <property type="project" value="UniProtKB-KW"/>
</dbReference>